<dbReference type="InterPro" id="IPR002347">
    <property type="entry name" value="SDR_fam"/>
</dbReference>
<dbReference type="Gene3D" id="3.40.50.720">
    <property type="entry name" value="NAD(P)-binding Rossmann-like Domain"/>
    <property type="match status" value="1"/>
</dbReference>
<keyword evidence="4" id="KW-1185">Reference proteome</keyword>
<protein>
    <submittedName>
        <fullName evidence="3">Short-subunit dehydrogenase</fullName>
    </submittedName>
</protein>
<comment type="caution">
    <text evidence="3">The sequence shown here is derived from an EMBL/GenBank/DDBJ whole genome shotgun (WGS) entry which is preliminary data.</text>
</comment>
<evidence type="ECO:0000256" key="2">
    <source>
        <dbReference type="ARBA" id="ARBA00023002"/>
    </source>
</evidence>
<dbReference type="EMBL" id="SNXY01000006">
    <property type="protein sequence ID" value="TDP87094.1"/>
    <property type="molecule type" value="Genomic_DNA"/>
</dbReference>
<dbReference type="AlphaFoldDB" id="A0A4R6RKS8"/>
<evidence type="ECO:0000313" key="4">
    <source>
        <dbReference type="Proteomes" id="UP000294547"/>
    </source>
</evidence>
<dbReference type="OrthoDB" id="335726at2"/>
<evidence type="ECO:0000256" key="1">
    <source>
        <dbReference type="ARBA" id="ARBA00006484"/>
    </source>
</evidence>
<dbReference type="InterPro" id="IPR036291">
    <property type="entry name" value="NAD(P)-bd_dom_sf"/>
</dbReference>
<dbReference type="Pfam" id="PF00106">
    <property type="entry name" value="adh_short"/>
    <property type="match status" value="1"/>
</dbReference>
<organism evidence="3 4">
    <name type="scientific">Oharaeibacter diazotrophicus</name>
    <dbReference type="NCBI Taxonomy" id="1920512"/>
    <lineage>
        <taxon>Bacteria</taxon>
        <taxon>Pseudomonadati</taxon>
        <taxon>Pseudomonadota</taxon>
        <taxon>Alphaproteobacteria</taxon>
        <taxon>Hyphomicrobiales</taxon>
        <taxon>Pleomorphomonadaceae</taxon>
        <taxon>Oharaeibacter</taxon>
    </lineage>
</organism>
<dbReference type="PANTHER" id="PTHR44196">
    <property type="entry name" value="DEHYDROGENASE/REDUCTASE SDR FAMILY MEMBER 7B"/>
    <property type="match status" value="1"/>
</dbReference>
<dbReference type="PRINTS" id="PR00081">
    <property type="entry name" value="GDHRDH"/>
</dbReference>
<reference evidence="3 4" key="1">
    <citation type="submission" date="2019-03" db="EMBL/GenBank/DDBJ databases">
        <title>Genomic Encyclopedia of Type Strains, Phase IV (KMG-IV): sequencing the most valuable type-strain genomes for metagenomic binning, comparative biology and taxonomic classification.</title>
        <authorList>
            <person name="Goeker M."/>
        </authorList>
    </citation>
    <scope>NUCLEOTIDE SEQUENCE [LARGE SCALE GENOMIC DNA]</scope>
    <source>
        <strain evidence="3 4">DSM 102969</strain>
    </source>
</reference>
<name>A0A4R6RKS8_9HYPH</name>
<proteinExistence type="inferred from homology"/>
<sequence>MPRPVTPADGVAWITGASTGIGRAVALKLAAAGWTVVATARGADKLAALAAEAPEGRIRPMAGDVTDADSMAAIVRRIEAEVGPVALALLNAGTYVRTGARDLTVESVAATMTVNWNGTVNALVPALVPMRKRRKGQIAIVASVAGYGGLPGAAPYSASKAALIKFAEGLKFDLDRFGIVMQVINPGFVETPLTDRNDFPMPFLMKVDEAAERIVKGLAGGRFEITFPKRFAFMLKFLNNLPYALYFPLVGYGTRPKR</sequence>
<dbReference type="SUPFAM" id="SSF51735">
    <property type="entry name" value="NAD(P)-binding Rossmann-fold domains"/>
    <property type="match status" value="1"/>
</dbReference>
<dbReference type="GO" id="GO:0016491">
    <property type="term" value="F:oxidoreductase activity"/>
    <property type="evidence" value="ECO:0007669"/>
    <property type="project" value="UniProtKB-KW"/>
</dbReference>
<evidence type="ECO:0000313" key="3">
    <source>
        <dbReference type="EMBL" id="TDP87094.1"/>
    </source>
</evidence>
<dbReference type="GO" id="GO:0016020">
    <property type="term" value="C:membrane"/>
    <property type="evidence" value="ECO:0007669"/>
    <property type="project" value="TreeGrafter"/>
</dbReference>
<dbReference type="Proteomes" id="UP000294547">
    <property type="component" value="Unassembled WGS sequence"/>
</dbReference>
<comment type="similarity">
    <text evidence="1">Belongs to the short-chain dehydrogenases/reductases (SDR) family.</text>
</comment>
<dbReference type="RefSeq" id="WP_126536045.1">
    <property type="nucleotide sequence ID" value="NZ_BSPM01000008.1"/>
</dbReference>
<keyword evidence="2" id="KW-0560">Oxidoreductase</keyword>
<gene>
    <name evidence="3" type="ORF">EDD54_0980</name>
</gene>
<accession>A0A4R6RKS8</accession>
<dbReference type="PANTHER" id="PTHR44196:SF1">
    <property type="entry name" value="DEHYDROGENASE_REDUCTASE SDR FAMILY MEMBER 7B"/>
    <property type="match status" value="1"/>
</dbReference>